<feature type="compositionally biased region" description="Basic and acidic residues" evidence="2">
    <location>
        <begin position="377"/>
        <end position="390"/>
    </location>
</feature>
<feature type="compositionally biased region" description="Basic and acidic residues" evidence="2">
    <location>
        <begin position="538"/>
        <end position="561"/>
    </location>
</feature>
<comment type="catalytic activity">
    <reaction evidence="1">
        <text>Thiol-dependent hydrolysis of ester, thioester, amide, peptide and isopeptide bonds formed by the C-terminal Gly of ubiquitin (a 76-residue protein attached to proteins as an intracellular targeting signal).</text>
        <dbReference type="EC" id="3.4.19.12"/>
    </reaction>
</comment>
<feature type="compositionally biased region" description="Polar residues" evidence="2">
    <location>
        <begin position="840"/>
        <end position="862"/>
    </location>
</feature>
<feature type="compositionally biased region" description="Basic and acidic residues" evidence="2">
    <location>
        <begin position="682"/>
        <end position="781"/>
    </location>
</feature>
<proteinExistence type="inferred from homology"/>
<dbReference type="GO" id="GO:0006508">
    <property type="term" value="P:proteolysis"/>
    <property type="evidence" value="ECO:0007669"/>
    <property type="project" value="UniProtKB-KW"/>
</dbReference>
<dbReference type="PROSITE" id="PS00973">
    <property type="entry name" value="USP_2"/>
    <property type="match status" value="1"/>
</dbReference>
<dbReference type="GO" id="GO:0016579">
    <property type="term" value="P:protein deubiquitination"/>
    <property type="evidence" value="ECO:0007669"/>
    <property type="project" value="InterPro"/>
</dbReference>
<organism evidence="4 5">
    <name type="scientific">Amphiprion ocellaris</name>
    <name type="common">Clown anemonefish</name>
    <dbReference type="NCBI Taxonomy" id="80972"/>
    <lineage>
        <taxon>Eukaryota</taxon>
        <taxon>Metazoa</taxon>
        <taxon>Chordata</taxon>
        <taxon>Craniata</taxon>
        <taxon>Vertebrata</taxon>
        <taxon>Euteleostomi</taxon>
        <taxon>Actinopterygii</taxon>
        <taxon>Neopterygii</taxon>
        <taxon>Teleostei</taxon>
        <taxon>Neoteleostei</taxon>
        <taxon>Acanthomorphata</taxon>
        <taxon>Ovalentaria</taxon>
        <taxon>Pomacentridae</taxon>
        <taxon>Amphiprion</taxon>
    </lineage>
</organism>
<dbReference type="Proteomes" id="UP001501940">
    <property type="component" value="Chromosome 23"/>
</dbReference>
<feature type="compositionally biased region" description="Basic and acidic residues" evidence="2">
    <location>
        <begin position="435"/>
        <end position="457"/>
    </location>
</feature>
<dbReference type="EC" id="3.4.19.12" evidence="1"/>
<dbReference type="InterPro" id="IPR038765">
    <property type="entry name" value="Papain-like_cys_pep_sf"/>
</dbReference>
<dbReference type="GO" id="GO:0004843">
    <property type="term" value="F:cysteine-type deubiquitinase activity"/>
    <property type="evidence" value="ECO:0007669"/>
    <property type="project" value="UniProtKB-UniRule"/>
</dbReference>
<feature type="compositionally biased region" description="Basic and acidic residues" evidence="2">
    <location>
        <begin position="309"/>
        <end position="320"/>
    </location>
</feature>
<feature type="compositionally biased region" description="Basic and acidic residues" evidence="2">
    <location>
        <begin position="802"/>
        <end position="812"/>
    </location>
</feature>
<dbReference type="PANTHER" id="PTHR24006">
    <property type="entry name" value="UBIQUITIN CARBOXYL-TERMINAL HYDROLASE"/>
    <property type="match status" value="1"/>
</dbReference>
<evidence type="ECO:0000313" key="5">
    <source>
        <dbReference type="Proteomes" id="UP001501940"/>
    </source>
</evidence>
<evidence type="ECO:0000259" key="3">
    <source>
        <dbReference type="PROSITE" id="PS50235"/>
    </source>
</evidence>
<accession>A0AAQ5XSK3</accession>
<feature type="region of interest" description="Disordered" evidence="2">
    <location>
        <begin position="305"/>
        <end position="423"/>
    </location>
</feature>
<evidence type="ECO:0000313" key="4">
    <source>
        <dbReference type="Ensembl" id="ENSAOCP00000043444.1"/>
    </source>
</evidence>
<feature type="compositionally biased region" description="Basic and acidic residues" evidence="2">
    <location>
        <begin position="884"/>
        <end position="900"/>
    </location>
</feature>
<protein>
    <recommendedName>
        <fullName evidence="1">Ubiquitin carboxyl-terminal hydrolase</fullName>
        <ecNumber evidence="1">3.4.19.12</ecNumber>
    </recommendedName>
</protein>
<keyword evidence="1" id="KW-0378">Hydrolase</keyword>
<dbReference type="GeneID" id="111567572"/>
<keyword evidence="1" id="KW-0645">Protease</keyword>
<keyword evidence="1" id="KW-0833">Ubl conjugation pathway</keyword>
<evidence type="ECO:0000256" key="1">
    <source>
        <dbReference type="RuleBase" id="RU366025"/>
    </source>
</evidence>
<dbReference type="SUPFAM" id="SSF54001">
    <property type="entry name" value="Cysteine proteinases"/>
    <property type="match status" value="1"/>
</dbReference>
<reference evidence="4 5" key="1">
    <citation type="submission" date="2022-01" db="EMBL/GenBank/DDBJ databases">
        <title>A chromosome-scale genome assembly of the false clownfish, Amphiprion ocellaris.</title>
        <authorList>
            <person name="Ryu T."/>
        </authorList>
    </citation>
    <scope>NUCLEOTIDE SEQUENCE [LARGE SCALE GENOMIC DNA]</scope>
</reference>
<evidence type="ECO:0000256" key="2">
    <source>
        <dbReference type="SAM" id="MobiDB-lite"/>
    </source>
</evidence>
<dbReference type="PROSITE" id="PS50235">
    <property type="entry name" value="USP_3"/>
    <property type="match status" value="1"/>
</dbReference>
<sequence>MSGWFPCNLFSSQAPKYHGLVNQGATCYLNSVLQVLFMTKDFRQAVERSADENRDTIDRHLKSLFSDLQKHSAYTHNITKALGIDTVYEQRDAAEYIERILRLTDESASEIFHGLLSHRTKCCKCGAETDRDEAFWHLPLALVDSCSDVYSVVDGIRDFLRASVFSGEDQIYCDSCDDKVDATAQYVMKHHPDVLTLLLKRFEFSYRHMSYVKISHVVDVPSTIEMPERQMYKLYAVVDHSGDLRGGHYTATIKDEGGDRWYHFNDSSVSLCDFQPFQVVNTEKSQTAQLLFYRKEEAVIQDMSTNHNQCEDAEKTRQRDEGEDDVEKGDDTAVAVSVGENEVTGNEGVVRDVSRGVGLSEEPHNEGNAIQTGTHRNQKDNVERKEDYRQDASVNMQKIEEGKQWEDDEEDMRGKTQADVQTQNARLVRVETKQTESIKYETAESDTDKERRLDANFKPEVSILSKIYDLPNKQEETNDAQSRVTDKDEMTGDKESEKPPMDYFNRDAEHLNEGGLEKQNRNEDQGSNLKTRQQFDPGHVDKQGDEEIKTDIEDNTERETGAIEFPPVNVKPLTKHDPEYKQRSSSRLDKKPEQQRKEEREVTANNEQKGRDPDKKHDGNENPDSGRCCDARPNMRKNSSVELVGVVEEGNVETFRYEVKKDKKGSCKDGRVGSSTSSKLSDNQEFKRDMSHPLGRHVEDRKGEKIDSKRDGGHDQRRGSARKCSEGGKNKDSGRLDEGIRQKNVKKQAEEKEEKGDSAQFHNREDSGQEGTVRGERENQERGSGQRRVHNKGQDNQPDVESVQHSDKDTGPAKRRKRKTPGSSITSCLKIKTRTEAAEETSNSSHHDQNTGSLTESVSNLMLTELPVPESKKRKLWGNFWKQRGKEKEKEQLKEKNKKREKERRRRKEKEKEQLKEKNKKIAKVKITGCLPMFSRGRKSIEQNGEED</sequence>
<dbReference type="InterPro" id="IPR050164">
    <property type="entry name" value="Peptidase_C19"/>
</dbReference>
<feature type="compositionally biased region" description="Polar residues" evidence="2">
    <location>
        <begin position="525"/>
        <end position="534"/>
    </location>
</feature>
<feature type="compositionally biased region" description="Basic and acidic residues" evidence="2">
    <location>
        <begin position="484"/>
        <end position="524"/>
    </location>
</feature>
<feature type="compositionally biased region" description="Low complexity" evidence="2">
    <location>
        <begin position="638"/>
        <end position="653"/>
    </location>
</feature>
<dbReference type="InterPro" id="IPR018200">
    <property type="entry name" value="USP_CS"/>
</dbReference>
<keyword evidence="1" id="KW-0788">Thiol protease</keyword>
<dbReference type="GeneTree" id="ENSGT00940000168459"/>
<dbReference type="Ensembl" id="ENSAOCT00000045935.1">
    <property type="protein sequence ID" value="ENSAOCP00000043444.1"/>
    <property type="gene ID" value="ENSAOCG00000026067.1"/>
</dbReference>
<dbReference type="GO" id="GO:0005829">
    <property type="term" value="C:cytosol"/>
    <property type="evidence" value="ECO:0007669"/>
    <property type="project" value="TreeGrafter"/>
</dbReference>
<keyword evidence="5" id="KW-1185">Reference proteome</keyword>
<feature type="compositionally biased region" description="Basic and acidic residues" evidence="2">
    <location>
        <begin position="655"/>
        <end position="671"/>
    </location>
</feature>
<reference evidence="4" key="2">
    <citation type="submission" date="2025-08" db="UniProtKB">
        <authorList>
            <consortium name="Ensembl"/>
        </authorList>
    </citation>
    <scope>IDENTIFICATION</scope>
</reference>
<dbReference type="RefSeq" id="XP_023124552.2">
    <property type="nucleotide sequence ID" value="XM_023268784.3"/>
</dbReference>
<dbReference type="Gene3D" id="3.90.70.10">
    <property type="entry name" value="Cysteine proteinases"/>
    <property type="match status" value="1"/>
</dbReference>
<dbReference type="InterPro" id="IPR001394">
    <property type="entry name" value="Peptidase_C19_UCH"/>
</dbReference>
<feature type="compositionally biased region" description="Basic and acidic residues" evidence="2">
    <location>
        <begin position="574"/>
        <end position="620"/>
    </location>
</feature>
<dbReference type="InterPro" id="IPR028889">
    <property type="entry name" value="USP"/>
</dbReference>
<reference evidence="4" key="3">
    <citation type="submission" date="2025-09" db="UniProtKB">
        <authorList>
            <consortium name="Ensembl"/>
        </authorList>
    </citation>
    <scope>IDENTIFICATION</scope>
</reference>
<feature type="region of interest" description="Disordered" evidence="2">
    <location>
        <begin position="435"/>
        <end position="920"/>
    </location>
</feature>
<comment type="similarity">
    <text evidence="1">Belongs to the peptidase C19 family.</text>
</comment>
<name>A0AAQ5XSK3_AMPOC</name>
<dbReference type="PANTHER" id="PTHR24006:SF899">
    <property type="entry name" value="UBIQUITIN CARBOXYL-TERMINAL HYDROLASE"/>
    <property type="match status" value="1"/>
</dbReference>
<dbReference type="AlphaFoldDB" id="A0AAQ5XSK3"/>
<dbReference type="Pfam" id="PF00443">
    <property type="entry name" value="UCH"/>
    <property type="match status" value="1"/>
</dbReference>
<dbReference type="KEGG" id="aoce:111567572"/>
<dbReference type="PROSITE" id="PS00972">
    <property type="entry name" value="USP_1"/>
    <property type="match status" value="1"/>
</dbReference>
<feature type="domain" description="USP" evidence="3">
    <location>
        <begin position="18"/>
        <end position="296"/>
    </location>
</feature>
<dbReference type="GO" id="GO:0005634">
    <property type="term" value="C:nucleus"/>
    <property type="evidence" value="ECO:0007669"/>
    <property type="project" value="TreeGrafter"/>
</dbReference>